<dbReference type="HOGENOM" id="CLU_1533630_0_0_1"/>
<evidence type="ECO:0000313" key="3">
    <source>
        <dbReference type="Proteomes" id="UP000027361"/>
    </source>
</evidence>
<keyword evidence="3" id="KW-1185">Reference proteome</keyword>
<reference evidence="2 3" key="1">
    <citation type="submission" date="2014-05" db="EMBL/GenBank/DDBJ databases">
        <title>Draft genome sequence of a rare smut relative, Tilletiaria anomala UBC 951.</title>
        <authorList>
            <consortium name="DOE Joint Genome Institute"/>
            <person name="Toome M."/>
            <person name="Kuo A."/>
            <person name="Henrissat B."/>
            <person name="Lipzen A."/>
            <person name="Tritt A."/>
            <person name="Yoshinaga Y."/>
            <person name="Zane M."/>
            <person name="Barry K."/>
            <person name="Grigoriev I.V."/>
            <person name="Spatafora J.W."/>
            <person name="Aimea M.C."/>
        </authorList>
    </citation>
    <scope>NUCLEOTIDE SEQUENCE [LARGE SCALE GENOMIC DNA]</scope>
    <source>
        <strain evidence="2 3">UBC 951</strain>
    </source>
</reference>
<feature type="region of interest" description="Disordered" evidence="1">
    <location>
        <begin position="123"/>
        <end position="175"/>
    </location>
</feature>
<evidence type="ECO:0000256" key="1">
    <source>
        <dbReference type="SAM" id="MobiDB-lite"/>
    </source>
</evidence>
<gene>
    <name evidence="2" type="ORF">K437DRAFT_110890</name>
</gene>
<proteinExistence type="predicted"/>
<accession>A0A066W0Q1</accession>
<evidence type="ECO:0000313" key="2">
    <source>
        <dbReference type="EMBL" id="KDN46133.1"/>
    </source>
</evidence>
<dbReference type="GeneID" id="25261300"/>
<dbReference type="EMBL" id="JMSN01000037">
    <property type="protein sequence ID" value="KDN46133.1"/>
    <property type="molecule type" value="Genomic_DNA"/>
</dbReference>
<dbReference type="RefSeq" id="XP_013243448.1">
    <property type="nucleotide sequence ID" value="XM_013387994.1"/>
</dbReference>
<feature type="compositionally biased region" description="Basic and acidic residues" evidence="1">
    <location>
        <begin position="129"/>
        <end position="141"/>
    </location>
</feature>
<dbReference type="Proteomes" id="UP000027361">
    <property type="component" value="Unassembled WGS sequence"/>
</dbReference>
<dbReference type="InParanoid" id="A0A066W0Q1"/>
<name>A0A066W0Q1_TILAU</name>
<protein>
    <submittedName>
        <fullName evidence="2">Uncharacterized protein</fullName>
    </submittedName>
</protein>
<sequence length="175" mass="20096">MRMRTNVGPGVSRWVTISRYANSLEAHMFRLVRLADRPRTLLASHHKRSDIPFNTARNLLPLIFLQPQAVHEQSIPGSPPGPHRQEQTTWLTRLCRARQLTCTTHAQLRTRIKRSFPTRRPAASFSWLSKRESTQRGRGREPVTATAWAFRTRSQERSRRPNSAPPAHTMRCSAG</sequence>
<dbReference type="AlphaFoldDB" id="A0A066W0Q1"/>
<comment type="caution">
    <text evidence="2">The sequence shown here is derived from an EMBL/GenBank/DDBJ whole genome shotgun (WGS) entry which is preliminary data.</text>
</comment>
<organism evidence="2 3">
    <name type="scientific">Tilletiaria anomala (strain ATCC 24038 / CBS 436.72 / UBC 951)</name>
    <dbReference type="NCBI Taxonomy" id="1037660"/>
    <lineage>
        <taxon>Eukaryota</taxon>
        <taxon>Fungi</taxon>
        <taxon>Dikarya</taxon>
        <taxon>Basidiomycota</taxon>
        <taxon>Ustilaginomycotina</taxon>
        <taxon>Exobasidiomycetes</taxon>
        <taxon>Georgefischeriales</taxon>
        <taxon>Tilletiariaceae</taxon>
        <taxon>Tilletiaria</taxon>
    </lineage>
</organism>